<reference evidence="1 2" key="1">
    <citation type="submission" date="2016-04" db="EMBL/GenBank/DDBJ databases">
        <title>A degradative enzymes factory behind the ericoid mycorrhizal symbiosis.</title>
        <authorList>
            <consortium name="DOE Joint Genome Institute"/>
            <person name="Martino E."/>
            <person name="Morin E."/>
            <person name="Grelet G."/>
            <person name="Kuo A."/>
            <person name="Kohler A."/>
            <person name="Daghino S."/>
            <person name="Barry K."/>
            <person name="Choi C."/>
            <person name="Cichocki N."/>
            <person name="Clum A."/>
            <person name="Copeland A."/>
            <person name="Hainaut M."/>
            <person name="Haridas S."/>
            <person name="Labutti K."/>
            <person name="Lindquist E."/>
            <person name="Lipzen A."/>
            <person name="Khouja H.-R."/>
            <person name="Murat C."/>
            <person name="Ohm R."/>
            <person name="Olson A."/>
            <person name="Spatafora J."/>
            <person name="Veneault-Fourrey C."/>
            <person name="Henrissat B."/>
            <person name="Grigoriev I."/>
            <person name="Martin F."/>
            <person name="Perotto S."/>
        </authorList>
    </citation>
    <scope>NUCLEOTIDE SEQUENCE [LARGE SCALE GENOMIC DNA]</scope>
    <source>
        <strain evidence="1 2">F</strain>
    </source>
</reference>
<accession>A0A2J6S5R4</accession>
<dbReference type="AlphaFoldDB" id="A0A2J6S5R4"/>
<protein>
    <submittedName>
        <fullName evidence="1">Uncharacterized protein</fullName>
    </submittedName>
</protein>
<evidence type="ECO:0000313" key="2">
    <source>
        <dbReference type="Proteomes" id="UP000235786"/>
    </source>
</evidence>
<evidence type="ECO:0000313" key="1">
    <source>
        <dbReference type="EMBL" id="PMD46088.1"/>
    </source>
</evidence>
<keyword evidence="2" id="KW-1185">Reference proteome</keyword>
<sequence>MVDTLVPTGRWGPACRLFGKWRTLASCNIHCICRSGLQLSASGTLCRIARPVDRTEDFNGSG</sequence>
<dbReference type="EMBL" id="KZ613939">
    <property type="protein sequence ID" value="PMD46088.1"/>
    <property type="molecule type" value="Genomic_DNA"/>
</dbReference>
<name>A0A2J6S5R4_HYAVF</name>
<proteinExistence type="predicted"/>
<gene>
    <name evidence="1" type="ORF">L207DRAFT_507032</name>
</gene>
<organism evidence="1 2">
    <name type="scientific">Hyaloscypha variabilis (strain UAMH 11265 / GT02V1 / F)</name>
    <name type="common">Meliniomyces variabilis</name>
    <dbReference type="NCBI Taxonomy" id="1149755"/>
    <lineage>
        <taxon>Eukaryota</taxon>
        <taxon>Fungi</taxon>
        <taxon>Dikarya</taxon>
        <taxon>Ascomycota</taxon>
        <taxon>Pezizomycotina</taxon>
        <taxon>Leotiomycetes</taxon>
        <taxon>Helotiales</taxon>
        <taxon>Hyaloscyphaceae</taxon>
        <taxon>Hyaloscypha</taxon>
        <taxon>Hyaloscypha variabilis</taxon>
    </lineage>
</organism>
<dbReference type="Proteomes" id="UP000235786">
    <property type="component" value="Unassembled WGS sequence"/>
</dbReference>